<feature type="region of interest" description="Disordered" evidence="7">
    <location>
        <begin position="711"/>
        <end position="773"/>
    </location>
</feature>
<gene>
    <name evidence="11" type="primary">LOC110783303</name>
</gene>
<feature type="compositionally biased region" description="Polar residues" evidence="7">
    <location>
        <begin position="239"/>
        <end position="249"/>
    </location>
</feature>
<dbReference type="PROSITE" id="PS50827">
    <property type="entry name" value="DDT"/>
    <property type="match status" value="1"/>
</dbReference>
<dbReference type="InterPro" id="IPR011011">
    <property type="entry name" value="Znf_FYVE_PHD"/>
</dbReference>
<feature type="region of interest" description="Disordered" evidence="7">
    <location>
        <begin position="239"/>
        <end position="272"/>
    </location>
</feature>
<dbReference type="InterPro" id="IPR047365">
    <property type="entry name" value="Tudor_AtPTM-like"/>
</dbReference>
<dbReference type="Gene3D" id="3.30.40.10">
    <property type="entry name" value="Zinc/RING finger domain, C3HC4 (zinc finger)"/>
    <property type="match status" value="2"/>
</dbReference>
<dbReference type="CDD" id="cd15539">
    <property type="entry name" value="PHD1_AIRE"/>
    <property type="match status" value="1"/>
</dbReference>
<dbReference type="SMART" id="SM00249">
    <property type="entry name" value="PHD"/>
    <property type="match status" value="2"/>
</dbReference>
<dbReference type="InterPro" id="IPR018501">
    <property type="entry name" value="DDT_dom"/>
</dbReference>
<dbReference type="InterPro" id="IPR001965">
    <property type="entry name" value="Znf_PHD"/>
</dbReference>
<dbReference type="PANTHER" id="PTHR46508:SF5">
    <property type="entry name" value="PHD-FINGER AND DNA BINDING DOMAIN-CONTAINING PROTEIN"/>
    <property type="match status" value="1"/>
</dbReference>
<evidence type="ECO:0000259" key="9">
    <source>
        <dbReference type="PROSITE" id="PS50827"/>
    </source>
</evidence>
<feature type="domain" description="DDT" evidence="9">
    <location>
        <begin position="332"/>
        <end position="392"/>
    </location>
</feature>
<evidence type="ECO:0000256" key="5">
    <source>
        <dbReference type="ARBA" id="ARBA00023242"/>
    </source>
</evidence>
<keyword evidence="10" id="KW-1185">Reference proteome</keyword>
<evidence type="ECO:0000259" key="8">
    <source>
        <dbReference type="PROSITE" id="PS50016"/>
    </source>
</evidence>
<dbReference type="InterPro" id="IPR056618">
    <property type="entry name" value="Chromo_PTM"/>
</dbReference>
<name>A0A9R0I604_SPIOL</name>
<dbReference type="InterPro" id="IPR019786">
    <property type="entry name" value="Zinc_finger_PHD-type_CS"/>
</dbReference>
<dbReference type="GO" id="GO:0005634">
    <property type="term" value="C:nucleus"/>
    <property type="evidence" value="ECO:0007669"/>
    <property type="project" value="UniProtKB-SubCell"/>
</dbReference>
<dbReference type="SUPFAM" id="SSF57903">
    <property type="entry name" value="FYVE/PHD zinc finger"/>
    <property type="match status" value="2"/>
</dbReference>
<feature type="compositionally biased region" description="Basic residues" evidence="7">
    <location>
        <begin position="78"/>
        <end position="88"/>
    </location>
</feature>
<feature type="region of interest" description="Disordered" evidence="7">
    <location>
        <begin position="1303"/>
        <end position="1339"/>
    </location>
</feature>
<dbReference type="PROSITE" id="PS50016">
    <property type="entry name" value="ZF_PHD_2"/>
    <property type="match status" value="1"/>
</dbReference>
<keyword evidence="4" id="KW-0862">Zinc</keyword>
<evidence type="ECO:0000256" key="6">
    <source>
        <dbReference type="PROSITE-ProRule" id="PRU00146"/>
    </source>
</evidence>
<keyword evidence="2" id="KW-0479">Metal-binding</keyword>
<sequence length="2018" mass="222643">MELLGKIVTKEFKGFGVFEGVVESYDSSTGFYKILYEDGDSEEADLSEVSRLLSSSSSSPDAVVQSISVNSKVGTAKRVGRKPKKRRRNDPGKSSNVLTVDNSEHNLGSEVELGQIAVNDFNASVVNVNGNSDFIVGNGGFDLNRGINVDDGVENGGIRGCIDLNLSVDDDGCDENATRVEKVGSFGRIERGFDLNLGIHDNGENGTVNNNACLGSGDEVKDGDANLVSSRLCDVEVTTPNQYQNGNSGSRKRRKVTETVLRRSARRSKAASINENNASITKTEDEVNDLSGVIDEAEEKPVPKMLERVIEPQSPPPKIELPPSSAKLNLEGIPVLDLFSTYACLRSFSTILYLSPFELEDLVAALKSRVSNQLIDLIHVAILQTLRKHLDFLSSEGCESALTCLRNINWDLLDEITWPVFMVEYLLIHGSGLKPGFSLNQLKLFDGEYYKKPAEVKIELLRCLCDDVVEVEAIRSELSKRTVIAEVNMESGRTMCSERKRKTSLEVPVDSCLSEGMKEEVADGNSDECCLCKMDGNLICCDGCPAAYHSKCVGIVSSLLPEGNWYCPECVIGKLGFENKPQRHIRGAELLGTDTCGRLFFGCFNYLLVSDSCDAEALCSYYHKDDLGAITQLLQSSTVLYSSILSAISQYWAFPTDSCQPKSDLGGANDGKKAKRFIISRNSGHLGSEHSEPADLFDSDTAKPSIETKSLFTSSEGSGEVLEENDVIQKSPSPVSNMAARRKYGKKLSASKQKKKKGSSAGKDISVSKDKEENILQEQSGDGYLNSYSFARTASSVVEELLRKPSSKVNIDATKTEEQIISIQLKFILQKSTKSCWTTIQDLNKKRRVEKCGWCYCCRFPVEGRGCLFSDQNRNSVSDALRVEIEGVLKSNKKGHLVDVICYILFMEERLRGLLSGPWLQPQYSELWRQSVLKASDVSLLKLPLLTLETNLRPAALSADWWKHVDLVSTMGSASLFVASSRATSKNSISRKKVRYADPETKSSSAVRGLVFFWWRGGKTSRSLFNCKVIPRSFASKVARKAGCMKIPDLQYPEASEHARRTKCVAWRASVEKSTSLEQLALQVREFDLFIRWDDIENTHPHSLLDKESIKSIRLFKKVIVRRKSLEGSVARYLLDFGKRRSVPDVVLKHGKKLEKSDCEKKKYWLDEVYVPLHLLKSFEERRITREAGKKISSKSRRAVKVTKKPSREKGFDYLFSRAERVESYQCGHCNKNVLISEAVSCELCNGYFHKRHVMKSSVGISSGCLYTCHKCRAGKHITKESNPGRRKGGKLPGTKNMKIVNEGHSATLRTKPRKKGKNSGSGRQVLLRSAKTTPRQEKILSQKNKNVSTGIVLRRSARQVKCTTLQPKKVVGQKRKRNKVRTVASKKTPKPKGLFLWQKKRTKISHSFWINGLKLSGKENDERVIQFKRRKLLVPFEFSAKVDDQPKCSLCSHQGSTTSALVYIACELCGDWFHGDAFGLSKENIKYLMGFKCHVCRERNPPVCPFIEDSRDGNSPFIEATCEARDAQGSSEVVAARKETVEGSSGLLEVHTAHNCDGTLDQDENQMLNSESGVENRPLTSKDVAPCSVDNDSLFIEASSVAQDTPSLPVVVAVQKETVEGSSGLLEVHTARNCDGNLDQDKTPMLDSELRVVKDSNPLFIEASSAVQDTPGLPVVVAVEKETVEGSSGLLEVHTAHNCDGNLIQDDTPMLDSELRVVKDNNTLFIEASSAAQDTPGLRVVVAVEKETVEDSSGLLEVHTERSCDGNLDHDKTPMLDSELRVVKDNNTLFIEASSAAQDTPGLPVVVAVEKETVEDSSGLLEVHTERSCDGNLDHDKTPMLDSELRVVKDSNTLFTEAFSEVQNPQELPETVAVQKETEGSSGLLEVDTAQGCDTPMLDVELRVENRSPSSMEVASCSGKITNLFIEASSEACDARRLPDIVAVRKETDCVTQLMCNGGSSGLLEANATHSYDGNLHQDETPIIDSELIVANGLANGSAHLVKDSDEKNILEEKQIS</sequence>
<evidence type="ECO:0000313" key="10">
    <source>
        <dbReference type="Proteomes" id="UP000813463"/>
    </source>
</evidence>
<accession>A0A9R0I604</accession>
<evidence type="ECO:0000256" key="2">
    <source>
        <dbReference type="ARBA" id="ARBA00022723"/>
    </source>
</evidence>
<keyword evidence="3 6" id="KW-0863">Zinc-finger</keyword>
<evidence type="ECO:0000256" key="3">
    <source>
        <dbReference type="ARBA" id="ARBA00022771"/>
    </source>
</evidence>
<evidence type="ECO:0000313" key="11">
    <source>
        <dbReference type="RefSeq" id="XP_021843314.2"/>
    </source>
</evidence>
<feature type="region of interest" description="Disordered" evidence="7">
    <location>
        <begin position="73"/>
        <end position="100"/>
    </location>
</feature>
<dbReference type="GeneID" id="110783303"/>
<organism evidence="10 11">
    <name type="scientific">Spinacia oleracea</name>
    <name type="common">Spinach</name>
    <dbReference type="NCBI Taxonomy" id="3562"/>
    <lineage>
        <taxon>Eukaryota</taxon>
        <taxon>Viridiplantae</taxon>
        <taxon>Streptophyta</taxon>
        <taxon>Embryophyta</taxon>
        <taxon>Tracheophyta</taxon>
        <taxon>Spermatophyta</taxon>
        <taxon>Magnoliopsida</taxon>
        <taxon>eudicotyledons</taxon>
        <taxon>Gunneridae</taxon>
        <taxon>Pentapetalae</taxon>
        <taxon>Caryophyllales</taxon>
        <taxon>Chenopodiaceae</taxon>
        <taxon>Chenopodioideae</taxon>
        <taxon>Anserineae</taxon>
        <taxon>Spinacia</taxon>
    </lineage>
</organism>
<dbReference type="GO" id="GO:0008270">
    <property type="term" value="F:zinc ion binding"/>
    <property type="evidence" value="ECO:0007669"/>
    <property type="project" value="UniProtKB-KW"/>
</dbReference>
<protein>
    <submittedName>
        <fullName evidence="11">DDT domain-containing protein PTM isoform X1</fullName>
    </submittedName>
</protein>
<dbReference type="PROSITE" id="PS01359">
    <property type="entry name" value="ZF_PHD_1"/>
    <property type="match status" value="1"/>
</dbReference>
<comment type="subcellular location">
    <subcellularLocation>
        <location evidence="1">Nucleus</location>
    </subcellularLocation>
</comment>
<dbReference type="InterPro" id="IPR019787">
    <property type="entry name" value="Znf_PHD-finger"/>
</dbReference>
<dbReference type="Pfam" id="PF24294">
    <property type="entry name" value="Chromo_PTM"/>
    <property type="match status" value="1"/>
</dbReference>
<proteinExistence type="predicted"/>
<reference evidence="10" key="1">
    <citation type="journal article" date="2021" name="Nat. Commun.">
        <title>Genomic analyses provide insights into spinach domestication and the genetic basis of agronomic traits.</title>
        <authorList>
            <person name="Cai X."/>
            <person name="Sun X."/>
            <person name="Xu C."/>
            <person name="Sun H."/>
            <person name="Wang X."/>
            <person name="Ge C."/>
            <person name="Zhang Z."/>
            <person name="Wang Q."/>
            <person name="Fei Z."/>
            <person name="Jiao C."/>
            <person name="Wang Q."/>
        </authorList>
    </citation>
    <scope>NUCLEOTIDE SEQUENCE [LARGE SCALE GENOMIC DNA]</scope>
    <source>
        <strain evidence="10">cv. Varoflay</strain>
    </source>
</reference>
<evidence type="ECO:0000256" key="1">
    <source>
        <dbReference type="ARBA" id="ARBA00004123"/>
    </source>
</evidence>
<dbReference type="KEGG" id="soe:110783303"/>
<keyword evidence="5" id="KW-0539">Nucleus</keyword>
<dbReference type="InterPro" id="IPR013083">
    <property type="entry name" value="Znf_RING/FYVE/PHD"/>
</dbReference>
<reference evidence="11" key="2">
    <citation type="submission" date="2025-08" db="UniProtKB">
        <authorList>
            <consortium name="RefSeq"/>
        </authorList>
    </citation>
    <scope>IDENTIFICATION</scope>
    <source>
        <tissue evidence="11">Leaf</tissue>
    </source>
</reference>
<dbReference type="Pfam" id="PF00628">
    <property type="entry name" value="PHD"/>
    <property type="match status" value="1"/>
</dbReference>
<dbReference type="SMART" id="SM00571">
    <property type="entry name" value="DDT"/>
    <property type="match status" value="1"/>
</dbReference>
<dbReference type="Pfam" id="PF02791">
    <property type="entry name" value="DDT"/>
    <property type="match status" value="1"/>
</dbReference>
<dbReference type="Pfam" id="PF21743">
    <property type="entry name" value="PTM_DIR17_Tudor"/>
    <property type="match status" value="1"/>
</dbReference>
<dbReference type="PANTHER" id="PTHR46508">
    <property type="entry name" value="PHD FINGER FAMILY PROTEIN"/>
    <property type="match status" value="1"/>
</dbReference>
<evidence type="ECO:0000256" key="7">
    <source>
        <dbReference type="SAM" id="MobiDB-lite"/>
    </source>
</evidence>
<evidence type="ECO:0000256" key="4">
    <source>
        <dbReference type="ARBA" id="ARBA00022833"/>
    </source>
</evidence>
<feature type="domain" description="PHD-type" evidence="8">
    <location>
        <begin position="526"/>
        <end position="573"/>
    </location>
</feature>
<dbReference type="RefSeq" id="XP_021843314.2">
    <property type="nucleotide sequence ID" value="XM_021987622.2"/>
</dbReference>
<dbReference type="Proteomes" id="UP000813463">
    <property type="component" value="Chromosome 4"/>
</dbReference>